<accession>A0ABW4F5G6</accession>
<dbReference type="Gene3D" id="2.60.120.10">
    <property type="entry name" value="Jelly Rolls"/>
    <property type="match status" value="1"/>
</dbReference>
<evidence type="ECO:0000259" key="2">
    <source>
        <dbReference type="Pfam" id="PF07883"/>
    </source>
</evidence>
<sequence>MLAEGERHDKGDEMPTSTNMSQEDLLEVVPPFIAQGSSAMVRLLELPPGDPGLGPHRHSGPVFGYMLEGEMLFELEGEAPYPIKAGEAFWEPGGDVIHYTAANLLDDRTSRFVVVMLCTPGVEMITMVDDEELAAKASQRIPAPTR</sequence>
<feature type="domain" description="Cupin type-2" evidence="2">
    <location>
        <begin position="43"/>
        <end position="113"/>
    </location>
</feature>
<feature type="compositionally biased region" description="Basic and acidic residues" evidence="1">
    <location>
        <begin position="1"/>
        <end position="13"/>
    </location>
</feature>
<proteinExistence type="predicted"/>
<protein>
    <submittedName>
        <fullName evidence="3">Cupin domain-containing protein</fullName>
    </submittedName>
</protein>
<evidence type="ECO:0000313" key="3">
    <source>
        <dbReference type="EMBL" id="MFD1522923.1"/>
    </source>
</evidence>
<dbReference type="RefSeq" id="WP_344726977.1">
    <property type="nucleotide sequence ID" value="NZ_BAAAUS010000042.1"/>
</dbReference>
<gene>
    <name evidence="3" type="ORF">ACFSJD_35920</name>
</gene>
<dbReference type="EMBL" id="JBHUCO010000053">
    <property type="protein sequence ID" value="MFD1522923.1"/>
    <property type="molecule type" value="Genomic_DNA"/>
</dbReference>
<comment type="caution">
    <text evidence="3">The sequence shown here is derived from an EMBL/GenBank/DDBJ whole genome shotgun (WGS) entry which is preliminary data.</text>
</comment>
<evidence type="ECO:0000256" key="1">
    <source>
        <dbReference type="SAM" id="MobiDB-lite"/>
    </source>
</evidence>
<dbReference type="Pfam" id="PF07883">
    <property type="entry name" value="Cupin_2"/>
    <property type="match status" value="1"/>
</dbReference>
<dbReference type="InterPro" id="IPR013096">
    <property type="entry name" value="Cupin_2"/>
</dbReference>
<reference evidence="4" key="1">
    <citation type="journal article" date="2019" name="Int. J. Syst. Evol. Microbiol.">
        <title>The Global Catalogue of Microorganisms (GCM) 10K type strain sequencing project: providing services to taxonomists for standard genome sequencing and annotation.</title>
        <authorList>
            <consortium name="The Broad Institute Genomics Platform"/>
            <consortium name="The Broad Institute Genome Sequencing Center for Infectious Disease"/>
            <person name="Wu L."/>
            <person name="Ma J."/>
        </authorList>
    </citation>
    <scope>NUCLEOTIDE SEQUENCE [LARGE SCALE GENOMIC DNA]</scope>
    <source>
        <strain evidence="4">CCM 7043</strain>
    </source>
</reference>
<dbReference type="PANTHER" id="PTHR38599:SF1">
    <property type="entry name" value="CUPIN DOMAIN PROTEIN (AFU_ORTHOLOGUE AFUA_3G13620)"/>
    <property type="match status" value="1"/>
</dbReference>
<name>A0ABW4F5G6_9PSEU</name>
<keyword evidence="4" id="KW-1185">Reference proteome</keyword>
<evidence type="ECO:0000313" key="4">
    <source>
        <dbReference type="Proteomes" id="UP001597114"/>
    </source>
</evidence>
<organism evidence="3 4">
    <name type="scientific">Pseudonocardia yunnanensis</name>
    <dbReference type="NCBI Taxonomy" id="58107"/>
    <lineage>
        <taxon>Bacteria</taxon>
        <taxon>Bacillati</taxon>
        <taxon>Actinomycetota</taxon>
        <taxon>Actinomycetes</taxon>
        <taxon>Pseudonocardiales</taxon>
        <taxon>Pseudonocardiaceae</taxon>
        <taxon>Pseudonocardia</taxon>
    </lineage>
</organism>
<dbReference type="SUPFAM" id="SSF51182">
    <property type="entry name" value="RmlC-like cupins"/>
    <property type="match status" value="1"/>
</dbReference>
<dbReference type="PANTHER" id="PTHR38599">
    <property type="entry name" value="CUPIN DOMAIN PROTEIN (AFU_ORTHOLOGUE AFUA_3G13620)"/>
    <property type="match status" value="1"/>
</dbReference>
<dbReference type="Proteomes" id="UP001597114">
    <property type="component" value="Unassembled WGS sequence"/>
</dbReference>
<dbReference type="InterPro" id="IPR014710">
    <property type="entry name" value="RmlC-like_jellyroll"/>
</dbReference>
<feature type="region of interest" description="Disordered" evidence="1">
    <location>
        <begin position="1"/>
        <end position="22"/>
    </location>
</feature>
<dbReference type="InterPro" id="IPR011051">
    <property type="entry name" value="RmlC_Cupin_sf"/>
</dbReference>